<comment type="function">
    <text evidence="1">Part of the beta sliding clamp loading complex, which hydrolyzes ATP to load the beta clamp onto primed DNA to form the DNA replication pre-initiation complex. DNA polymerase III is a complex, multichain enzyme responsible for most of the replicative synthesis in bacteria. This DNA polymerase also exhibits 3' to 5' exonuclease activity.</text>
</comment>
<dbReference type="GO" id="GO:0006260">
    <property type="term" value="P:DNA replication"/>
    <property type="evidence" value="ECO:0007669"/>
    <property type="project" value="UniProtKB-KW"/>
</dbReference>
<comment type="caution">
    <text evidence="2">The sequence shown here is derived from an EMBL/GenBank/DDBJ whole genome shotgun (WGS) entry which is preliminary data.</text>
</comment>
<evidence type="ECO:0000313" key="2">
    <source>
        <dbReference type="EMBL" id="GKX55196.1"/>
    </source>
</evidence>
<dbReference type="Pfam" id="PF03603">
    <property type="entry name" value="DNA_III_psi"/>
    <property type="match status" value="1"/>
</dbReference>
<evidence type="ECO:0000313" key="3">
    <source>
        <dbReference type="Proteomes" id="UP001058124"/>
    </source>
</evidence>
<dbReference type="Proteomes" id="UP001058124">
    <property type="component" value="Unassembled WGS sequence"/>
</dbReference>
<protein>
    <recommendedName>
        <fullName evidence="1">DNA polymerase III subunit psi</fullName>
    </recommendedName>
</protein>
<dbReference type="AlphaFoldDB" id="A0AAV5MZB7"/>
<dbReference type="GO" id="GO:0003887">
    <property type="term" value="F:DNA-directed DNA polymerase activity"/>
    <property type="evidence" value="ECO:0007669"/>
    <property type="project" value="UniProtKB-KW"/>
</dbReference>
<keyword evidence="1" id="KW-0548">Nucleotidyltransferase</keyword>
<organism evidence="2 3">
    <name type="scientific">Leminorella grimontii</name>
    <dbReference type="NCBI Taxonomy" id="82981"/>
    <lineage>
        <taxon>Bacteria</taxon>
        <taxon>Pseudomonadati</taxon>
        <taxon>Pseudomonadota</taxon>
        <taxon>Gammaproteobacteria</taxon>
        <taxon>Enterobacterales</taxon>
        <taxon>Budviciaceae</taxon>
        <taxon>Leminorella</taxon>
    </lineage>
</organism>
<dbReference type="Gene3D" id="3.40.50.10220">
    <property type="entry name" value="DNA polymerase III, psi subunit"/>
    <property type="match status" value="1"/>
</dbReference>
<accession>A0AAV5MZB7</accession>
<proteinExistence type="predicted"/>
<dbReference type="InterPro" id="IPR004615">
    <property type="entry name" value="DNA_pol_III_psi"/>
</dbReference>
<dbReference type="SUPFAM" id="SSF102220">
    <property type="entry name" value="DNA polymerase III psi subunit"/>
    <property type="match status" value="1"/>
</dbReference>
<keyword evidence="1" id="KW-0235">DNA replication</keyword>
<reference evidence="2" key="1">
    <citation type="submission" date="2022-06" db="EMBL/GenBank/DDBJ databases">
        <title>Draft genome sequences of Leminorella grimontii str. JCM5902.</title>
        <authorList>
            <person name="Wakabayashi Y."/>
            <person name="Kojima K."/>
        </authorList>
    </citation>
    <scope>NUCLEOTIDE SEQUENCE</scope>
    <source>
        <strain evidence="2">JCM 5902</strain>
    </source>
</reference>
<gene>
    <name evidence="2" type="primary">holD</name>
    <name evidence="2" type="ORF">SOASR030_13080</name>
</gene>
<name>A0AAV5MZB7_9GAMM</name>
<keyword evidence="1" id="KW-0808">Transferase</keyword>
<keyword evidence="1" id="KW-0239">DNA-directed DNA polymerase</keyword>
<dbReference type="GO" id="GO:0008408">
    <property type="term" value="F:3'-5' exonuclease activity"/>
    <property type="evidence" value="ECO:0007669"/>
    <property type="project" value="InterPro"/>
</dbReference>
<sequence length="146" mass="16344">MGKTMTTSRRDWQLEQMGIRQYQLARPAALRGEVAVAIPDDVKVIVISEALPQTASPLWQDLLRAMALTPAQAYCLTLDNVMMIPENVRCALWLLGQDTPPALPDALKALPLLESPSLDALSANPEAKRLFWQQICHHEHHFFPHA</sequence>
<keyword evidence="3" id="KW-1185">Reference proteome</keyword>
<dbReference type="InterPro" id="IPR036654">
    <property type="entry name" value="DNA_pol_III_psi_sf"/>
</dbReference>
<dbReference type="PIRSF" id="PIRSF029225">
    <property type="entry name" value="DNA_pol_III_psi"/>
    <property type="match status" value="1"/>
</dbReference>
<dbReference type="EMBL" id="BRLH01000002">
    <property type="protein sequence ID" value="GKX55196.1"/>
    <property type="molecule type" value="Genomic_DNA"/>
</dbReference>
<evidence type="ECO:0000256" key="1">
    <source>
        <dbReference type="PIRNR" id="PIRNR029225"/>
    </source>
</evidence>